<proteinExistence type="predicted"/>
<sequence>SLPTAYATLPRTQHLCSLANYQPCSAGDVQYAELVLGGTNSSPPHPELHRGPINPQHHDLQRTTLIPRQHNPQKTTSSSQLTDPHGVIYATLDNKTHYSPLAHKSYSQPVVITNTPIQSGLPQALHRTTPTQSEVPQTTHSPWIPSSASMGRRHSLRRDPHEGDPEAALPLIPCQKESSV</sequence>
<gene>
    <name evidence="2" type="ORF">OTU49_015906</name>
</gene>
<evidence type="ECO:0000313" key="3">
    <source>
        <dbReference type="Proteomes" id="UP001445076"/>
    </source>
</evidence>
<feature type="region of interest" description="Disordered" evidence="1">
    <location>
        <begin position="119"/>
        <end position="180"/>
    </location>
</feature>
<reference evidence="2 3" key="1">
    <citation type="journal article" date="2024" name="BMC Genomics">
        <title>Genome assembly of redclaw crayfish (Cherax quadricarinatus) provides insights into its immune adaptation and hypoxia tolerance.</title>
        <authorList>
            <person name="Liu Z."/>
            <person name="Zheng J."/>
            <person name="Li H."/>
            <person name="Fang K."/>
            <person name="Wang S."/>
            <person name="He J."/>
            <person name="Zhou D."/>
            <person name="Weng S."/>
            <person name="Chi M."/>
            <person name="Gu Z."/>
            <person name="He J."/>
            <person name="Li F."/>
            <person name="Wang M."/>
        </authorList>
    </citation>
    <scope>NUCLEOTIDE SEQUENCE [LARGE SCALE GENOMIC DNA]</scope>
    <source>
        <strain evidence="2">ZL_2023a</strain>
    </source>
</reference>
<dbReference type="EMBL" id="JARKIK010000011">
    <property type="protein sequence ID" value="KAK8748634.1"/>
    <property type="molecule type" value="Genomic_DNA"/>
</dbReference>
<protein>
    <submittedName>
        <fullName evidence="2">Uncharacterized protein</fullName>
    </submittedName>
</protein>
<keyword evidence="3" id="KW-1185">Reference proteome</keyword>
<feature type="compositionally biased region" description="Polar residues" evidence="1">
    <location>
        <begin position="119"/>
        <end position="149"/>
    </location>
</feature>
<evidence type="ECO:0000313" key="2">
    <source>
        <dbReference type="EMBL" id="KAK8748634.1"/>
    </source>
</evidence>
<evidence type="ECO:0000256" key="1">
    <source>
        <dbReference type="SAM" id="MobiDB-lite"/>
    </source>
</evidence>
<name>A0AAW0YEE0_CHEQU</name>
<organism evidence="2 3">
    <name type="scientific">Cherax quadricarinatus</name>
    <name type="common">Australian red claw crayfish</name>
    <dbReference type="NCBI Taxonomy" id="27406"/>
    <lineage>
        <taxon>Eukaryota</taxon>
        <taxon>Metazoa</taxon>
        <taxon>Ecdysozoa</taxon>
        <taxon>Arthropoda</taxon>
        <taxon>Crustacea</taxon>
        <taxon>Multicrustacea</taxon>
        <taxon>Malacostraca</taxon>
        <taxon>Eumalacostraca</taxon>
        <taxon>Eucarida</taxon>
        <taxon>Decapoda</taxon>
        <taxon>Pleocyemata</taxon>
        <taxon>Astacidea</taxon>
        <taxon>Parastacoidea</taxon>
        <taxon>Parastacidae</taxon>
        <taxon>Cherax</taxon>
    </lineage>
</organism>
<feature type="non-terminal residue" evidence="2">
    <location>
        <position position="1"/>
    </location>
</feature>
<accession>A0AAW0YEE0</accession>
<dbReference type="AlphaFoldDB" id="A0AAW0YEE0"/>
<dbReference type="Proteomes" id="UP001445076">
    <property type="component" value="Unassembled WGS sequence"/>
</dbReference>
<comment type="caution">
    <text evidence="2">The sequence shown here is derived from an EMBL/GenBank/DDBJ whole genome shotgun (WGS) entry which is preliminary data.</text>
</comment>